<accession>A0AAV0B8K3</accession>
<proteinExistence type="predicted"/>
<evidence type="ECO:0000313" key="3">
    <source>
        <dbReference type="Proteomes" id="UP001153365"/>
    </source>
</evidence>
<sequence length="107" mass="11343">MSPTATGVLEDGDGGGVGGAMARGEIWESSTVTGLASTGLLTKRKEGLGVNSPLKMESPHQLTEEQSPYLKHQVSCAGQGKSTKPANKANEWRPHRSVTRSKDKKPK</sequence>
<dbReference type="Proteomes" id="UP001153365">
    <property type="component" value="Unassembled WGS sequence"/>
</dbReference>
<reference evidence="2" key="1">
    <citation type="submission" date="2022-06" db="EMBL/GenBank/DDBJ databases">
        <authorList>
            <consortium name="SYNGENTA / RWTH Aachen University"/>
        </authorList>
    </citation>
    <scope>NUCLEOTIDE SEQUENCE</scope>
</reference>
<dbReference type="EMBL" id="CALTRL010004741">
    <property type="protein sequence ID" value="CAH7683514.1"/>
    <property type="molecule type" value="Genomic_DNA"/>
</dbReference>
<protein>
    <submittedName>
        <fullName evidence="2">Uncharacterized protein</fullName>
    </submittedName>
</protein>
<feature type="region of interest" description="Disordered" evidence="1">
    <location>
        <begin position="1"/>
        <end position="22"/>
    </location>
</feature>
<dbReference type="AlphaFoldDB" id="A0AAV0B8K3"/>
<evidence type="ECO:0000313" key="2">
    <source>
        <dbReference type="EMBL" id="CAH7683514.1"/>
    </source>
</evidence>
<keyword evidence="3" id="KW-1185">Reference proteome</keyword>
<feature type="region of interest" description="Disordered" evidence="1">
    <location>
        <begin position="46"/>
        <end position="107"/>
    </location>
</feature>
<name>A0AAV0B8K3_PHAPC</name>
<comment type="caution">
    <text evidence="2">The sequence shown here is derived from an EMBL/GenBank/DDBJ whole genome shotgun (WGS) entry which is preliminary data.</text>
</comment>
<feature type="compositionally biased region" description="Basic residues" evidence="1">
    <location>
        <begin position="95"/>
        <end position="107"/>
    </location>
</feature>
<gene>
    <name evidence="2" type="ORF">PPACK8108_LOCUS17086</name>
</gene>
<organism evidence="2 3">
    <name type="scientific">Phakopsora pachyrhizi</name>
    <name type="common">Asian soybean rust disease fungus</name>
    <dbReference type="NCBI Taxonomy" id="170000"/>
    <lineage>
        <taxon>Eukaryota</taxon>
        <taxon>Fungi</taxon>
        <taxon>Dikarya</taxon>
        <taxon>Basidiomycota</taxon>
        <taxon>Pucciniomycotina</taxon>
        <taxon>Pucciniomycetes</taxon>
        <taxon>Pucciniales</taxon>
        <taxon>Phakopsoraceae</taxon>
        <taxon>Phakopsora</taxon>
    </lineage>
</organism>
<evidence type="ECO:0000256" key="1">
    <source>
        <dbReference type="SAM" id="MobiDB-lite"/>
    </source>
</evidence>